<protein>
    <submittedName>
        <fullName evidence="3">Tripartite tricarboxylate transporter TctB family protein</fullName>
    </submittedName>
</protein>
<keyword evidence="1" id="KW-0812">Transmembrane</keyword>
<feature type="transmembrane region" description="Helical" evidence="1">
    <location>
        <begin position="135"/>
        <end position="154"/>
    </location>
</feature>
<feature type="transmembrane region" description="Helical" evidence="1">
    <location>
        <begin position="59"/>
        <end position="77"/>
    </location>
</feature>
<keyword evidence="1" id="KW-0472">Membrane</keyword>
<evidence type="ECO:0000313" key="4">
    <source>
        <dbReference type="Proteomes" id="UP000184514"/>
    </source>
</evidence>
<dbReference type="STRING" id="696762.PFRI_20480"/>
<keyword evidence="4" id="KW-1185">Reference proteome</keyword>
<evidence type="ECO:0000256" key="1">
    <source>
        <dbReference type="SAM" id="Phobius"/>
    </source>
</evidence>
<organism evidence="3 4">
    <name type="scientific">Planktotalea frisia</name>
    <dbReference type="NCBI Taxonomy" id="696762"/>
    <lineage>
        <taxon>Bacteria</taxon>
        <taxon>Pseudomonadati</taxon>
        <taxon>Pseudomonadota</taxon>
        <taxon>Alphaproteobacteria</taxon>
        <taxon>Rhodobacterales</taxon>
        <taxon>Paracoccaceae</taxon>
        <taxon>Planktotalea</taxon>
    </lineage>
</organism>
<dbReference type="Proteomes" id="UP000184514">
    <property type="component" value="Unassembled WGS sequence"/>
</dbReference>
<comment type="caution">
    <text evidence="3">The sequence shown here is derived from an EMBL/GenBank/DDBJ whole genome shotgun (WGS) entry which is preliminary data.</text>
</comment>
<dbReference type="Pfam" id="PF07331">
    <property type="entry name" value="TctB"/>
    <property type="match status" value="1"/>
</dbReference>
<dbReference type="InterPro" id="IPR009936">
    <property type="entry name" value="DUF1468"/>
</dbReference>
<dbReference type="AlphaFoldDB" id="A0A1L9NWV1"/>
<feature type="transmembrane region" description="Helical" evidence="1">
    <location>
        <begin position="21"/>
        <end position="39"/>
    </location>
</feature>
<feature type="transmembrane region" description="Helical" evidence="1">
    <location>
        <begin position="98"/>
        <end position="123"/>
    </location>
</feature>
<proteinExistence type="predicted"/>
<feature type="domain" description="DUF1468" evidence="2">
    <location>
        <begin position="22"/>
        <end position="159"/>
    </location>
</feature>
<dbReference type="RefSeq" id="WP_072630610.1">
    <property type="nucleotide sequence ID" value="NZ_JABBAN010000237.1"/>
</dbReference>
<evidence type="ECO:0000259" key="2">
    <source>
        <dbReference type="Pfam" id="PF07331"/>
    </source>
</evidence>
<dbReference type="OrthoDB" id="8454209at2"/>
<dbReference type="EMBL" id="MLCB01000133">
    <property type="protein sequence ID" value="OJI93747.1"/>
    <property type="molecule type" value="Genomic_DNA"/>
</dbReference>
<name>A0A1L9NWV1_9RHOB</name>
<evidence type="ECO:0000313" key="3">
    <source>
        <dbReference type="EMBL" id="OJI93747.1"/>
    </source>
</evidence>
<reference evidence="3 4" key="1">
    <citation type="submission" date="2016-10" db="EMBL/GenBank/DDBJ databases">
        <title>Genome sequence of Planktotalea frisia SH6-1.</title>
        <authorList>
            <person name="Poehlein A."/>
            <person name="Bakenhus I."/>
            <person name="Voget S."/>
            <person name="Brinkhoff T."/>
            <person name="Simon M."/>
        </authorList>
    </citation>
    <scope>NUCLEOTIDE SEQUENCE [LARGE SCALE GENOMIC DNA]</scope>
    <source>
        <strain evidence="3 4">SH6-1</strain>
    </source>
</reference>
<keyword evidence="1" id="KW-1133">Transmembrane helix</keyword>
<sequence length="179" mass="20603">MSRVKTLQELFKRYRRPGDIVFAWAFLILSLFLVSQLDSQAPWKPSAKTFSQPAFWPTVAVYAMSLFAAFHLLSSFLSERLEGRWIEIWNWVKSVEYAGWFMAYVSLVPKLGYLPMTMVFAVLLGLRAGYRSLKVLGFLLLLAVIIVVVFKGFLQVKIPGAAIYEYLPTAMRSFFLTYF</sequence>
<accession>A0A1L9NWV1</accession>
<gene>
    <name evidence="3" type="ORF">PFRI_20480</name>
</gene>